<dbReference type="EMBL" id="JBFXLU010000095">
    <property type="protein sequence ID" value="KAL2842898.1"/>
    <property type="molecule type" value="Genomic_DNA"/>
</dbReference>
<gene>
    <name evidence="2" type="ORF">BJY01DRAFT_199413</name>
</gene>
<protein>
    <recommendedName>
        <fullName evidence="4">Phosphatidylglycerol/phosphatidylinositol transfer protein</fullName>
    </recommendedName>
</protein>
<evidence type="ECO:0008006" key="4">
    <source>
        <dbReference type="Google" id="ProtNLM"/>
    </source>
</evidence>
<dbReference type="Pfam" id="PF19271">
    <property type="entry name" value="Nis1"/>
    <property type="match status" value="1"/>
</dbReference>
<dbReference type="Proteomes" id="UP001610446">
    <property type="component" value="Unassembled WGS sequence"/>
</dbReference>
<sequence length="138" mass="14391">MKTFAFLSLAATALAQSVSVSLPAAQSNQIQAGSDLVVQVIRPNSLTGSEEIGVAIGIRNCPTLPCAPAESVLGTVLYNGPYDPEYHEVGNQPYENFTVTVPETLQTGRAIIGVAHATLIGAGPWPFLEVVNVTATVV</sequence>
<keyword evidence="1" id="KW-0732">Signal</keyword>
<name>A0ABR4JS76_9EURO</name>
<feature type="chain" id="PRO_5046696110" description="Phosphatidylglycerol/phosphatidylinositol transfer protein" evidence="1">
    <location>
        <begin position="16"/>
        <end position="138"/>
    </location>
</feature>
<comment type="caution">
    <text evidence="2">The sequence shown here is derived from an EMBL/GenBank/DDBJ whole genome shotgun (WGS) entry which is preliminary data.</text>
</comment>
<organism evidence="2 3">
    <name type="scientific">Aspergillus pseudoustus</name>
    <dbReference type="NCBI Taxonomy" id="1810923"/>
    <lineage>
        <taxon>Eukaryota</taxon>
        <taxon>Fungi</taxon>
        <taxon>Dikarya</taxon>
        <taxon>Ascomycota</taxon>
        <taxon>Pezizomycotina</taxon>
        <taxon>Eurotiomycetes</taxon>
        <taxon>Eurotiomycetidae</taxon>
        <taxon>Eurotiales</taxon>
        <taxon>Aspergillaceae</taxon>
        <taxon>Aspergillus</taxon>
        <taxon>Aspergillus subgen. Nidulantes</taxon>
    </lineage>
</organism>
<evidence type="ECO:0000313" key="2">
    <source>
        <dbReference type="EMBL" id="KAL2842898.1"/>
    </source>
</evidence>
<proteinExistence type="predicted"/>
<keyword evidence="3" id="KW-1185">Reference proteome</keyword>
<evidence type="ECO:0000256" key="1">
    <source>
        <dbReference type="SAM" id="SignalP"/>
    </source>
</evidence>
<dbReference type="InterPro" id="IPR045469">
    <property type="entry name" value="Nis1"/>
</dbReference>
<evidence type="ECO:0000313" key="3">
    <source>
        <dbReference type="Proteomes" id="UP001610446"/>
    </source>
</evidence>
<feature type="signal peptide" evidence="1">
    <location>
        <begin position="1"/>
        <end position="15"/>
    </location>
</feature>
<accession>A0ABR4JS76</accession>
<reference evidence="2 3" key="1">
    <citation type="submission" date="2024-07" db="EMBL/GenBank/DDBJ databases">
        <title>Section-level genome sequencing and comparative genomics of Aspergillus sections Usti and Cavernicolus.</title>
        <authorList>
            <consortium name="Lawrence Berkeley National Laboratory"/>
            <person name="Nybo J.L."/>
            <person name="Vesth T.C."/>
            <person name="Theobald S."/>
            <person name="Frisvad J.C."/>
            <person name="Larsen T.O."/>
            <person name="Kjaerboelling I."/>
            <person name="Rothschild-Mancinelli K."/>
            <person name="Lyhne E.K."/>
            <person name="Kogle M.E."/>
            <person name="Barry K."/>
            <person name="Clum A."/>
            <person name="Na H."/>
            <person name="Ledsgaard L."/>
            <person name="Lin J."/>
            <person name="Lipzen A."/>
            <person name="Kuo A."/>
            <person name="Riley R."/>
            <person name="Mondo S."/>
            <person name="Labutti K."/>
            <person name="Haridas S."/>
            <person name="Pangalinan J."/>
            <person name="Salamov A.A."/>
            <person name="Simmons B.A."/>
            <person name="Magnuson J.K."/>
            <person name="Chen J."/>
            <person name="Drula E."/>
            <person name="Henrissat B."/>
            <person name="Wiebenga A."/>
            <person name="Lubbers R.J."/>
            <person name="Gomes A.C."/>
            <person name="Makela M.R."/>
            <person name="Stajich J."/>
            <person name="Grigoriev I.V."/>
            <person name="Mortensen U.H."/>
            <person name="De Vries R.P."/>
            <person name="Baker S.E."/>
            <person name="Andersen M.R."/>
        </authorList>
    </citation>
    <scope>NUCLEOTIDE SEQUENCE [LARGE SCALE GENOMIC DNA]</scope>
    <source>
        <strain evidence="2 3">CBS 123904</strain>
    </source>
</reference>